<evidence type="ECO:0000313" key="11">
    <source>
        <dbReference type="Proteomes" id="UP001605918"/>
    </source>
</evidence>
<feature type="transmembrane region" description="Helical" evidence="8">
    <location>
        <begin position="313"/>
        <end position="332"/>
    </location>
</feature>
<evidence type="ECO:0000256" key="5">
    <source>
        <dbReference type="ARBA" id="ARBA00022692"/>
    </source>
</evidence>
<organism evidence="10 11">
    <name type="scientific">Pseudomonas retamae</name>
    <dbReference type="NCBI Taxonomy" id="702110"/>
    <lineage>
        <taxon>Bacteria</taxon>
        <taxon>Pseudomonadati</taxon>
        <taxon>Pseudomonadota</taxon>
        <taxon>Gammaproteobacteria</taxon>
        <taxon>Pseudomonadales</taxon>
        <taxon>Pseudomonadaceae</taxon>
        <taxon>Pseudomonas</taxon>
    </lineage>
</organism>
<evidence type="ECO:0000256" key="7">
    <source>
        <dbReference type="ARBA" id="ARBA00023136"/>
    </source>
</evidence>
<accession>A0ABW7D5E6</accession>
<comment type="subcellular location">
    <subcellularLocation>
        <location evidence="8">Cell inner membrane</location>
        <topology evidence="8">Multi-pass membrane protein</topology>
    </subcellularLocation>
    <subcellularLocation>
        <location evidence="1">Cell membrane</location>
        <topology evidence="1">Multi-pass membrane protein</topology>
    </subcellularLocation>
</comment>
<keyword evidence="6 8" id="KW-1133">Transmembrane helix</keyword>
<feature type="transmembrane region" description="Helical" evidence="8">
    <location>
        <begin position="204"/>
        <end position="227"/>
    </location>
</feature>
<keyword evidence="3 8" id="KW-0813">Transport</keyword>
<feature type="transmembrane region" description="Helical" evidence="8">
    <location>
        <begin position="134"/>
        <end position="156"/>
    </location>
</feature>
<dbReference type="InterPro" id="IPR036259">
    <property type="entry name" value="MFS_trans_sf"/>
</dbReference>
<feature type="transmembrane region" description="Helical" evidence="8">
    <location>
        <begin position="367"/>
        <end position="389"/>
    </location>
</feature>
<dbReference type="NCBIfam" id="TIGR00710">
    <property type="entry name" value="efflux_Bcr_CflA"/>
    <property type="match status" value="1"/>
</dbReference>
<dbReference type="InterPro" id="IPR020846">
    <property type="entry name" value="MFS_dom"/>
</dbReference>
<feature type="domain" description="Major facilitator superfamily (MFS) profile" evidence="9">
    <location>
        <begin position="9"/>
        <end position="394"/>
    </location>
</feature>
<dbReference type="SUPFAM" id="SSF103473">
    <property type="entry name" value="MFS general substrate transporter"/>
    <property type="match status" value="1"/>
</dbReference>
<feature type="transmembrane region" description="Helical" evidence="8">
    <location>
        <begin position="279"/>
        <end position="301"/>
    </location>
</feature>
<evidence type="ECO:0000256" key="6">
    <source>
        <dbReference type="ARBA" id="ARBA00022989"/>
    </source>
</evidence>
<evidence type="ECO:0000256" key="1">
    <source>
        <dbReference type="ARBA" id="ARBA00004651"/>
    </source>
</evidence>
<dbReference type="EMBL" id="JBIEIL010000001">
    <property type="protein sequence ID" value="MFG6203300.1"/>
    <property type="molecule type" value="Genomic_DNA"/>
</dbReference>
<feature type="transmembrane region" description="Helical" evidence="8">
    <location>
        <begin position="339"/>
        <end position="361"/>
    </location>
</feature>
<dbReference type="PROSITE" id="PS50850">
    <property type="entry name" value="MFS"/>
    <property type="match status" value="1"/>
</dbReference>
<evidence type="ECO:0000313" key="10">
    <source>
        <dbReference type="EMBL" id="MFG6203300.1"/>
    </source>
</evidence>
<evidence type="ECO:0000256" key="4">
    <source>
        <dbReference type="ARBA" id="ARBA00022475"/>
    </source>
</evidence>
<dbReference type="Proteomes" id="UP001605918">
    <property type="component" value="Unassembled WGS sequence"/>
</dbReference>
<evidence type="ECO:0000256" key="8">
    <source>
        <dbReference type="RuleBase" id="RU365088"/>
    </source>
</evidence>
<name>A0ABW7D5E6_9PSED</name>
<comment type="caution">
    <text evidence="8">Lacks conserved residue(s) required for the propagation of feature annotation.</text>
</comment>
<comment type="similarity">
    <text evidence="2 8">Belongs to the major facilitator superfamily. Bcr/CmlA family.</text>
</comment>
<feature type="transmembrane region" description="Helical" evidence="8">
    <location>
        <begin position="162"/>
        <end position="183"/>
    </location>
</feature>
<feature type="transmembrane region" description="Helical" evidence="8">
    <location>
        <begin position="105"/>
        <end position="122"/>
    </location>
</feature>
<keyword evidence="4" id="KW-1003">Cell membrane</keyword>
<feature type="transmembrane region" description="Helical" evidence="8">
    <location>
        <begin position="247"/>
        <end position="267"/>
    </location>
</feature>
<dbReference type="Pfam" id="PF07690">
    <property type="entry name" value="MFS_1"/>
    <property type="match status" value="1"/>
</dbReference>
<dbReference type="PANTHER" id="PTHR23502">
    <property type="entry name" value="MAJOR FACILITATOR SUPERFAMILY"/>
    <property type="match status" value="1"/>
</dbReference>
<keyword evidence="5 8" id="KW-0812">Transmembrane</keyword>
<reference evidence="10 11" key="1">
    <citation type="submission" date="2024-10" db="EMBL/GenBank/DDBJ databases">
        <title>Whole genome of Pseudomonas sp Strain RB5.</title>
        <authorList>
            <person name="Selami N."/>
        </authorList>
    </citation>
    <scope>NUCLEOTIDE SEQUENCE [LARGE SCALE GENOMIC DNA]</scope>
    <source>
        <strain evidence="10 11">RB5</strain>
    </source>
</reference>
<keyword evidence="11" id="KW-1185">Reference proteome</keyword>
<dbReference type="InterPro" id="IPR004812">
    <property type="entry name" value="Efflux_drug-R_Bcr/CmlA"/>
</dbReference>
<evidence type="ECO:0000256" key="3">
    <source>
        <dbReference type="ARBA" id="ARBA00022448"/>
    </source>
</evidence>
<protein>
    <recommendedName>
        <fullName evidence="8">Bcr/CflA family efflux transporter</fullName>
    </recommendedName>
</protein>
<proteinExistence type="inferred from homology"/>
<dbReference type="RefSeq" id="WP_394502984.1">
    <property type="nucleotide sequence ID" value="NZ_JBIEIL010000001.1"/>
</dbReference>
<feature type="transmembrane region" description="Helical" evidence="8">
    <location>
        <begin position="76"/>
        <end position="93"/>
    </location>
</feature>
<feature type="transmembrane region" description="Helical" evidence="8">
    <location>
        <begin position="41"/>
        <end position="64"/>
    </location>
</feature>
<dbReference type="Gene3D" id="1.20.1720.10">
    <property type="entry name" value="Multidrug resistance protein D"/>
    <property type="match status" value="1"/>
</dbReference>
<dbReference type="PANTHER" id="PTHR23502:SF132">
    <property type="entry name" value="POLYAMINE TRANSPORTER 2-RELATED"/>
    <property type="match status" value="1"/>
</dbReference>
<sequence length="403" mass="41460">MHTSTRSSVLLALLIGLCGLGEISTQLLIPSLRELESGLGAAPGASLAALSMFVAAFGLGQLFFGPLSDRLGRRPLLLAGVATYVLASLWMAYAQSMDEFIVGRALQGLGACAALVVARSIVRDVWKERAGPIMAITVIGMLSTIMLSPVIGGLIATHAGGWRAVVMATVLFGALALIASLFFKETHLQRDPQAGRLKTLMGNYAALLKGSSVRSFSVAIACTYGAMFSFIAGSSRVFVGQLGLSPTQYGLLFGGIVSGLIAGAIYTNRTIIKSGPEKIVALGTGLVAAGASLSFIIHQFAGPSVTGLMLPQVLLTLGAGMVLPGSVAGAVIPNPTRAGLAAGFIGFAQMAGATVAGLLLSRLQDDSAFAMVALNAAFAVGGFLTFRIMRARNRAAARITLTD</sequence>
<evidence type="ECO:0000259" key="9">
    <source>
        <dbReference type="PROSITE" id="PS50850"/>
    </source>
</evidence>
<evidence type="ECO:0000256" key="2">
    <source>
        <dbReference type="ARBA" id="ARBA00006236"/>
    </source>
</evidence>
<keyword evidence="8" id="KW-0997">Cell inner membrane</keyword>
<keyword evidence="7 8" id="KW-0472">Membrane</keyword>
<gene>
    <name evidence="10" type="ORF">ACGSLL_02955</name>
</gene>
<dbReference type="InterPro" id="IPR011701">
    <property type="entry name" value="MFS"/>
</dbReference>
<comment type="caution">
    <text evidence="10">The sequence shown here is derived from an EMBL/GenBank/DDBJ whole genome shotgun (WGS) entry which is preliminary data.</text>
</comment>